<feature type="domain" description="CobN/magnesium chelatase" evidence="10">
    <location>
        <begin position="161"/>
        <end position="1226"/>
    </location>
</feature>
<evidence type="ECO:0000256" key="6">
    <source>
        <dbReference type="ARBA" id="ARBA00022840"/>
    </source>
</evidence>
<evidence type="ECO:0000259" key="10">
    <source>
        <dbReference type="Pfam" id="PF02514"/>
    </source>
</evidence>
<dbReference type="Pfam" id="PF02514">
    <property type="entry name" value="CobN-Mg_chel"/>
    <property type="match status" value="1"/>
</dbReference>
<dbReference type="AlphaFoldDB" id="A0A7C5EMR2"/>
<dbReference type="GO" id="GO:0015995">
    <property type="term" value="P:chlorophyll biosynthetic process"/>
    <property type="evidence" value="ECO:0007669"/>
    <property type="project" value="UniProtKB-KW"/>
</dbReference>
<evidence type="ECO:0000256" key="1">
    <source>
        <dbReference type="ARBA" id="ARBA00010851"/>
    </source>
</evidence>
<evidence type="ECO:0000313" key="12">
    <source>
        <dbReference type="EMBL" id="HGZ12276.1"/>
    </source>
</evidence>
<organism evidence="12">
    <name type="scientific">Desulfobacca acetoxidans</name>
    <dbReference type="NCBI Taxonomy" id="60893"/>
    <lineage>
        <taxon>Bacteria</taxon>
        <taxon>Pseudomonadati</taxon>
        <taxon>Thermodesulfobacteriota</taxon>
        <taxon>Desulfobaccia</taxon>
        <taxon>Desulfobaccales</taxon>
        <taxon>Desulfobaccaceae</taxon>
        <taxon>Desulfobacca</taxon>
    </lineage>
</organism>
<evidence type="ECO:0000256" key="9">
    <source>
        <dbReference type="ARBA" id="ARBA00048693"/>
    </source>
</evidence>
<gene>
    <name evidence="12" type="primary">bchH</name>
    <name evidence="12" type="ORF">ENW48_08655</name>
</gene>
<dbReference type="InterPro" id="IPR003672">
    <property type="entry name" value="CobN/Mg_chltase"/>
</dbReference>
<proteinExistence type="inferred from homology"/>
<evidence type="ECO:0000256" key="7">
    <source>
        <dbReference type="ARBA" id="ARBA00023171"/>
    </source>
</evidence>
<evidence type="ECO:0000256" key="8">
    <source>
        <dbReference type="ARBA" id="ARBA00023444"/>
    </source>
</evidence>
<name>A0A7C5EMR2_9BACT</name>
<reference evidence="12" key="1">
    <citation type="journal article" date="2020" name="mSystems">
        <title>Genome- and Community-Level Interaction Insights into Carbon Utilization and Element Cycling Functions of Hydrothermarchaeota in Hydrothermal Sediment.</title>
        <authorList>
            <person name="Zhou Z."/>
            <person name="Liu Y."/>
            <person name="Xu W."/>
            <person name="Pan J."/>
            <person name="Luo Z.H."/>
            <person name="Li M."/>
        </authorList>
    </citation>
    <scope>NUCLEOTIDE SEQUENCE [LARGE SCALE GENOMIC DNA]</scope>
    <source>
        <strain evidence="12">SpSt-853</strain>
    </source>
</reference>
<comment type="catalytic activity">
    <reaction evidence="9">
        <text>protoporphyrin IX + Mg(2+) + ATP + H2O = Mg-protoporphyrin IX + ADP + phosphate + 3 H(+)</text>
        <dbReference type="Rhea" id="RHEA:13961"/>
        <dbReference type="ChEBI" id="CHEBI:15377"/>
        <dbReference type="ChEBI" id="CHEBI:15378"/>
        <dbReference type="ChEBI" id="CHEBI:18420"/>
        <dbReference type="ChEBI" id="CHEBI:30616"/>
        <dbReference type="ChEBI" id="CHEBI:43474"/>
        <dbReference type="ChEBI" id="CHEBI:57306"/>
        <dbReference type="ChEBI" id="CHEBI:60492"/>
        <dbReference type="ChEBI" id="CHEBI:456216"/>
        <dbReference type="EC" id="6.6.1.1"/>
    </reaction>
</comment>
<keyword evidence="4 12" id="KW-0436">Ligase</keyword>
<evidence type="ECO:0000259" key="11">
    <source>
        <dbReference type="Pfam" id="PF11965"/>
    </source>
</evidence>
<dbReference type="GO" id="GO:0016851">
    <property type="term" value="F:magnesium chelatase activity"/>
    <property type="evidence" value="ECO:0007669"/>
    <property type="project" value="UniProtKB-EC"/>
</dbReference>
<evidence type="ECO:0000256" key="3">
    <source>
        <dbReference type="ARBA" id="ARBA00022531"/>
    </source>
</evidence>
<dbReference type="InterPro" id="IPR011771">
    <property type="entry name" value="BchH"/>
</dbReference>
<keyword evidence="7" id="KW-0149">Chlorophyll biosynthesis</keyword>
<dbReference type="EMBL" id="DTKJ01000059">
    <property type="protein sequence ID" value="HGZ12276.1"/>
    <property type="molecule type" value="Genomic_DNA"/>
</dbReference>
<comment type="pathway">
    <text evidence="8">Porphyrin-containing compound metabolism.</text>
</comment>
<comment type="similarity">
    <text evidence="1">Belongs to the Mg-chelatase subunit H family.</text>
</comment>
<dbReference type="GO" id="GO:0015979">
    <property type="term" value="P:photosynthesis"/>
    <property type="evidence" value="ECO:0007669"/>
    <property type="project" value="UniProtKB-KW"/>
</dbReference>
<dbReference type="GO" id="GO:0005524">
    <property type="term" value="F:ATP binding"/>
    <property type="evidence" value="ECO:0007669"/>
    <property type="project" value="UniProtKB-KW"/>
</dbReference>
<dbReference type="InterPro" id="IPR022571">
    <property type="entry name" value="Mg_chelatase_H_N"/>
</dbReference>
<keyword evidence="3" id="KW-0602">Photosynthesis</keyword>
<comment type="caution">
    <text evidence="12">The sequence shown here is derived from an EMBL/GenBank/DDBJ whole genome shotgun (WGS) entry which is preliminary data.</text>
</comment>
<dbReference type="PANTHER" id="PTHR44119">
    <property type="entry name" value="MAGNESIUM-CHELATASE SUBUNIT CHLH, CHLOROPLASTIC"/>
    <property type="match status" value="1"/>
</dbReference>
<sequence>MNPPRFTFLLNAAQTETLRQAVELLERELGRVLAVRAFPVSDLEEERLSAEEVRRALTEADVVLLDIRGGGRAAGLAAATLAHTRQPVLVLVGGSPEMLRLVRLGSFALGDLLGRREAKPSGGHPFSLQRLQQLMRLIEKGGSLLPWGRLRHARNWARAVRYWTHGGPENLKNLLIFLAREYAGLKLPKPAPPREYPEFGIYDPLRGGYYQEVRAYFRAVGHDPAKPTVGLLFYGGMHFDQSLVPARALARELQERHGLQILPVFATAGHNLTALRQFFLTGGRPLIDALVYFQWFQLTTFSDHAPEEALQLLKTLDVPVFNAAPLYGRDIARWRETEQGLSPVEVLTAVILPELDGMIEPLPTAGLTEQESGLLGGMVRRVAPIPDRVARLAARIAAWIRLRRTPPEKRRVAFLIYDYPPGEDNLGSAAYLDVFASLERLFMAMQEAGYRVEGIPPAGHLPEMLLSRGLVNDPRWSGERRGLALEPEAYEDLWRRLPAAGEVSGVWGPPPGEIMVEEGLLRLPVLEFGNVLLGVQPARGYHADPAKLSHDKSLPPHHQYVAFYRWLEEKWRPHAVVHGGTHGTLEFLKGKEVGVSDTCWPEILLGNVPHLYFYHVVNASEAVVAKRRSLGVLVNYSSPSFTTAGLYEDYAALDDLIAEYYEAKALDPGRAERLAGRIRDQARSLHLPGETVAEIQEELALMQRAIIPKGLHILGQEPTEAERLEYAAFLLRYDREEAPSLHRLLAARQGWDYRELLKAPRGEGGGEAAHRRAAVDREVQELLAAAQATGELPADPELARAARFGLTAAAALGGQGEIPAFLQGLAGGYLVPGLGGDPVRTPEVLPTGRNSYQFDPRYIPSEEALRRGREIAENTLRQYFSRHGAYPRSTGVILWGFETTKTRGETVGQILAYLGVDLEAEANPWYKRVRAIPLEELGRPRVDCLVQICGFFRDMFPNVLDLLNRAFELVSGLEEPEEMNFIRAQTQRMAESLRGRVPESRLPKLALGRIFGPRPGEYGTRTIPLIEAGAWQREEEIARLFIENMAHLYAPNISGEALPEVYRSRLRQVELVSQVRDSHEYEISDLDHYYEFFGGLALSVETVRGSRPEMLISDTTREVIRTEPVREAINRGVRTRLLNPVWIEELLRHDFHGAQKISDRVEYLLGFAVTTKAVESWVFSAVTARYVKDEALFQRLAQNNRFAAEALLKRLAEAAQRGYWRATEEELAALRERYLDLEGLIEEKMES</sequence>
<feature type="domain" description="Magnesium chelatase subunit H N-terminal" evidence="11">
    <location>
        <begin position="10"/>
        <end position="116"/>
    </location>
</feature>
<keyword evidence="6" id="KW-0067">ATP-binding</keyword>
<dbReference type="EC" id="6.6.1.1" evidence="2"/>
<dbReference type="PANTHER" id="PTHR44119:SF1">
    <property type="entry name" value="MAGNESIUM-CHELATASE SUBUNIT CHLH, CHLOROPLASTIC"/>
    <property type="match status" value="1"/>
</dbReference>
<evidence type="ECO:0000256" key="4">
    <source>
        <dbReference type="ARBA" id="ARBA00022598"/>
    </source>
</evidence>
<dbReference type="CDD" id="cd10150">
    <property type="entry name" value="CobN_like"/>
    <property type="match status" value="1"/>
</dbReference>
<evidence type="ECO:0000256" key="2">
    <source>
        <dbReference type="ARBA" id="ARBA00012825"/>
    </source>
</evidence>
<keyword evidence="5" id="KW-0547">Nucleotide-binding</keyword>
<accession>A0A7C5EMR2</accession>
<dbReference type="NCBIfam" id="TIGR02025">
    <property type="entry name" value="BchH"/>
    <property type="match status" value="1"/>
</dbReference>
<dbReference type="Pfam" id="PF11965">
    <property type="entry name" value="DUF3479"/>
    <property type="match status" value="1"/>
</dbReference>
<protein>
    <recommendedName>
        <fullName evidence="2">magnesium chelatase</fullName>
        <ecNumber evidence="2">6.6.1.1</ecNumber>
    </recommendedName>
</protein>
<evidence type="ECO:0000256" key="5">
    <source>
        <dbReference type="ARBA" id="ARBA00022741"/>
    </source>
</evidence>